<evidence type="ECO:0000256" key="1">
    <source>
        <dbReference type="SAM" id="MobiDB-lite"/>
    </source>
</evidence>
<feature type="compositionally biased region" description="Basic and acidic residues" evidence="1">
    <location>
        <begin position="51"/>
        <end position="65"/>
    </location>
</feature>
<comment type="caution">
    <text evidence="3">The sequence shown here is derived from an EMBL/GenBank/DDBJ whole genome shotgun (WGS) entry which is preliminary data.</text>
</comment>
<sequence>MRTRYILCTMLCLCMSLTAEAQIFKKLKKKAEQAVERTILRKTDEVVTEKTEKTIDDVTSKKDKSNTTSNKPSETENQSEITTGNASLGLHTAAKKDFFKEDVVILLHENGNLNQIQFFDADQIAVRIKQDDQPKGGYIDSEGFIYGYNEKENAFNKSSLMASAGQGMMGPTMIVEGYKLPPEPFMAQLQKQQDQGLTPNPFNGIVEFAFIYKPEQFRYEDFKEIKQTNRGKTYTKFEFLNEPGYEGSYVLFDDQNRLVEIYTNKSAVNQPSDGFQMDMMPPGESLLVYDYKPVEVQLPPAREVRSRGQDMMGALMGSFNKEKNRDAASDEDYDTSDSKGMIKSAKNSMRNNKVTVDMLPDSYDFDWEYKTLMVMDSKKKNNIEMTILIKENAPYTATQMVDPQIKDMGTMTMLFDNELNTMVMFMKLQGNQNVLQIYAIPEVKVDNSEIDYEVKELPGKYILNYNCKGLQLIHEKYIVNVYHTTEAKLALPNFFNFGANKNMKLPDLDPRLAKQFTNSLVMEMEYIDKKKAKNNFRISAVSLKQTPNTINKKDYKAMSFLSGAQMFKKD</sequence>
<gene>
    <name evidence="3" type="ORF">BXY82_2454</name>
</gene>
<proteinExistence type="predicted"/>
<feature type="chain" id="PRO_5020392095" description="DUF4412 domain-containing protein" evidence="2">
    <location>
        <begin position="22"/>
        <end position="570"/>
    </location>
</feature>
<name>A0A4R7PZE8_9FLAO</name>
<reference evidence="3 4" key="1">
    <citation type="submission" date="2019-03" db="EMBL/GenBank/DDBJ databases">
        <title>Genomic Encyclopedia of Archaeal and Bacterial Type Strains, Phase II (KMG-II): from individual species to whole genera.</title>
        <authorList>
            <person name="Goeker M."/>
        </authorList>
    </citation>
    <scope>NUCLEOTIDE SEQUENCE [LARGE SCALE GENOMIC DNA]</scope>
    <source>
        <strain evidence="3 4">DSM 28135</strain>
    </source>
</reference>
<protein>
    <recommendedName>
        <fullName evidence="5">DUF4412 domain-containing protein</fullName>
    </recommendedName>
</protein>
<evidence type="ECO:0000256" key="2">
    <source>
        <dbReference type="SAM" id="SignalP"/>
    </source>
</evidence>
<keyword evidence="2" id="KW-0732">Signal</keyword>
<feature type="signal peptide" evidence="2">
    <location>
        <begin position="1"/>
        <end position="21"/>
    </location>
</feature>
<evidence type="ECO:0000313" key="4">
    <source>
        <dbReference type="Proteomes" id="UP000294689"/>
    </source>
</evidence>
<feature type="region of interest" description="Disordered" evidence="1">
    <location>
        <begin position="318"/>
        <end position="339"/>
    </location>
</feature>
<dbReference type="AlphaFoldDB" id="A0A4R7PZE8"/>
<dbReference type="EMBL" id="SOBW01000008">
    <property type="protein sequence ID" value="TDU40407.1"/>
    <property type="molecule type" value="Genomic_DNA"/>
</dbReference>
<evidence type="ECO:0000313" key="3">
    <source>
        <dbReference type="EMBL" id="TDU40407.1"/>
    </source>
</evidence>
<accession>A0A4R7PZE8</accession>
<feature type="region of interest" description="Disordered" evidence="1">
    <location>
        <begin position="51"/>
        <end position="85"/>
    </location>
</feature>
<dbReference type="Proteomes" id="UP000294689">
    <property type="component" value="Unassembled WGS sequence"/>
</dbReference>
<feature type="compositionally biased region" description="Polar residues" evidence="1">
    <location>
        <begin position="75"/>
        <end position="85"/>
    </location>
</feature>
<evidence type="ECO:0008006" key="5">
    <source>
        <dbReference type="Google" id="ProtNLM"/>
    </source>
</evidence>
<organism evidence="3 4">
    <name type="scientific">Gelidibacter sediminis</name>
    <dbReference type="NCBI Taxonomy" id="1608710"/>
    <lineage>
        <taxon>Bacteria</taxon>
        <taxon>Pseudomonadati</taxon>
        <taxon>Bacteroidota</taxon>
        <taxon>Flavobacteriia</taxon>
        <taxon>Flavobacteriales</taxon>
        <taxon>Flavobacteriaceae</taxon>
        <taxon>Gelidibacter</taxon>
    </lineage>
</organism>
<keyword evidence="4" id="KW-1185">Reference proteome</keyword>